<comment type="caution">
    <text evidence="1">The sequence shown here is derived from an EMBL/GenBank/DDBJ whole genome shotgun (WGS) entry which is preliminary data.</text>
</comment>
<evidence type="ECO:0000313" key="1">
    <source>
        <dbReference type="EMBL" id="OLQ00678.1"/>
    </source>
</evidence>
<protein>
    <submittedName>
        <fullName evidence="1">Uncharacterized protein</fullName>
    </submittedName>
</protein>
<sequence>MATLDEHKASPAPLPCPAAAYLGQAVVFLYKAKMTGSARLWPLKKLRIATVGAAARADCDFGKNALQILTRTETISPPWKEFVPAGASPAVDKALKIKGHKDQQRNRDYDIVQCAVDVTNSATRWNGMICLGL</sequence>
<keyword evidence="2" id="KW-1185">Reference proteome</keyword>
<dbReference type="OrthoDB" id="10327254at2759"/>
<accession>A0A1Q9DZS3</accession>
<dbReference type="EMBL" id="LSRX01000320">
    <property type="protein sequence ID" value="OLQ00678.1"/>
    <property type="molecule type" value="Genomic_DNA"/>
</dbReference>
<reference evidence="1 2" key="1">
    <citation type="submission" date="2016-02" db="EMBL/GenBank/DDBJ databases">
        <title>Genome analysis of coral dinoflagellate symbionts highlights evolutionary adaptations to a symbiotic lifestyle.</title>
        <authorList>
            <person name="Aranda M."/>
            <person name="Li Y."/>
            <person name="Liew Y.J."/>
            <person name="Baumgarten S."/>
            <person name="Simakov O."/>
            <person name="Wilson M."/>
            <person name="Piel J."/>
            <person name="Ashoor H."/>
            <person name="Bougouffa S."/>
            <person name="Bajic V.B."/>
            <person name="Ryu T."/>
            <person name="Ravasi T."/>
            <person name="Bayer T."/>
            <person name="Micklem G."/>
            <person name="Kim H."/>
            <person name="Bhak J."/>
            <person name="Lajeunesse T.C."/>
            <person name="Voolstra C.R."/>
        </authorList>
    </citation>
    <scope>NUCLEOTIDE SEQUENCE [LARGE SCALE GENOMIC DNA]</scope>
    <source>
        <strain evidence="1 2">CCMP2467</strain>
    </source>
</reference>
<organism evidence="1 2">
    <name type="scientific">Symbiodinium microadriaticum</name>
    <name type="common">Dinoflagellate</name>
    <name type="synonym">Zooxanthella microadriatica</name>
    <dbReference type="NCBI Taxonomy" id="2951"/>
    <lineage>
        <taxon>Eukaryota</taxon>
        <taxon>Sar</taxon>
        <taxon>Alveolata</taxon>
        <taxon>Dinophyceae</taxon>
        <taxon>Suessiales</taxon>
        <taxon>Symbiodiniaceae</taxon>
        <taxon>Symbiodinium</taxon>
    </lineage>
</organism>
<evidence type="ECO:0000313" key="2">
    <source>
        <dbReference type="Proteomes" id="UP000186817"/>
    </source>
</evidence>
<proteinExistence type="predicted"/>
<dbReference type="AlphaFoldDB" id="A0A1Q9DZS3"/>
<gene>
    <name evidence="1" type="ORF">AK812_SmicGene16632</name>
</gene>
<dbReference type="Proteomes" id="UP000186817">
    <property type="component" value="Unassembled WGS sequence"/>
</dbReference>
<name>A0A1Q9DZS3_SYMMI</name>